<dbReference type="Proteomes" id="UP000435649">
    <property type="component" value="Unassembled WGS sequence"/>
</dbReference>
<dbReference type="SUPFAM" id="SSF52540">
    <property type="entry name" value="P-loop containing nucleoside triphosphate hydrolases"/>
    <property type="match status" value="1"/>
</dbReference>
<reference evidence="1 2" key="1">
    <citation type="submission" date="2019-08" db="EMBL/GenBank/DDBJ databases">
        <title>In-depth cultivation of the pig gut microbiome towards novel bacterial diversity and tailored functional studies.</title>
        <authorList>
            <person name="Wylensek D."/>
            <person name="Hitch T.C.A."/>
            <person name="Clavel T."/>
        </authorList>
    </citation>
    <scope>NUCLEOTIDE SEQUENCE [LARGE SCALE GENOMIC DNA]</scope>
    <source>
        <strain evidence="1 2">BBE-744-WT-12</strain>
    </source>
</reference>
<proteinExistence type="predicted"/>
<dbReference type="AlphaFoldDB" id="A0A844G8A2"/>
<sequence>MDTQNELKEFFVNFFVPIDNIPEDTAWRDSISMEARASMLIDNASLEDLSSLFNVCINENVLTLKLPAPLSVQVTAPTTFPAPTAVGYSYIDVCYFWHFSGYSITKTETTDYFQISGRWHIKDSLFERNECEKLLARNLQNAEPSFPWTDSKAADILRNCSSKLQEELKKHFAEHSTFQLAESSTSHNTPWKICRFFHTEALPLSPISLPHHLLQFEDVASAMPFEPVISGQSEAESVHDSLKSMFSAKRLPSPLLEYQPKVYEKSQQFLFPFKDEDNYTIMTVLKCYDDTFQRKNFLPVTRWRVKHTLQRYCMAVPGEKKLSLFNLQELAAYPEAPVILTDSLEIAALNQAKIKPEKLIFTSFMCDDGHYDQVDWKPLKGRLPYLLVTNHSGRTFEEACLKAGKLADYLKKFQAVELQFVRVPVWYRPLPVLHSIQELISAYKAAPPQPYKEDIRILTPEEFETIRKTAEQRIGIPPEAWWKTVQEQKTSISFSSEEKLSTSDRFDYILWPLLIRGTSTMLYARKSLGKSALSHSIAACLSAVGKTRLFEENRWGASKGAWNSYKVLYLDFENGETGHNDLLKRVCNLYWRTEKVKQDEDSKNFIWKDMPKLGLAGINYALPENHQKILDMLDAASDEGEPEHPVDVLVIDTYHEFTQLQDQVNTHQGLRSLLRMLNERNIATLVLNHPKPSDDSKMYGHGIILESFFYVMDLERKGRDSHSLAEPMEVHFKAVRSGWLATNQEPFKIYQPESPGRWHLYSPERSATEERNRIRDYYINVEKLGKEETAKLLGTSPASLYRPIKDED</sequence>
<name>A0A844G8A2_9BACT</name>
<accession>A0A844G8A2</accession>
<protein>
    <submittedName>
        <fullName evidence="1">AAA family ATPase</fullName>
    </submittedName>
</protein>
<keyword evidence="2" id="KW-1185">Reference proteome</keyword>
<dbReference type="Pfam" id="PF13481">
    <property type="entry name" value="AAA_25"/>
    <property type="match status" value="1"/>
</dbReference>
<organism evidence="1 2">
    <name type="scientific">Victivallis lenta</name>
    <dbReference type="NCBI Taxonomy" id="2606640"/>
    <lineage>
        <taxon>Bacteria</taxon>
        <taxon>Pseudomonadati</taxon>
        <taxon>Lentisphaerota</taxon>
        <taxon>Lentisphaeria</taxon>
        <taxon>Victivallales</taxon>
        <taxon>Victivallaceae</taxon>
        <taxon>Victivallis</taxon>
    </lineage>
</organism>
<comment type="caution">
    <text evidence="1">The sequence shown here is derived from an EMBL/GenBank/DDBJ whole genome shotgun (WGS) entry which is preliminary data.</text>
</comment>
<evidence type="ECO:0000313" key="1">
    <source>
        <dbReference type="EMBL" id="MST99596.1"/>
    </source>
</evidence>
<dbReference type="EMBL" id="VUNS01000042">
    <property type="protein sequence ID" value="MST99596.1"/>
    <property type="molecule type" value="Genomic_DNA"/>
</dbReference>
<dbReference type="RefSeq" id="WP_154420769.1">
    <property type="nucleotide sequence ID" value="NZ_VUNS01000042.1"/>
</dbReference>
<evidence type="ECO:0000313" key="2">
    <source>
        <dbReference type="Proteomes" id="UP000435649"/>
    </source>
</evidence>
<gene>
    <name evidence="1" type="ORF">FYJ85_21440</name>
</gene>
<dbReference type="InterPro" id="IPR027417">
    <property type="entry name" value="P-loop_NTPase"/>
</dbReference>
<dbReference type="Gene3D" id="3.40.50.300">
    <property type="entry name" value="P-loop containing nucleotide triphosphate hydrolases"/>
    <property type="match status" value="1"/>
</dbReference>